<protein>
    <recommendedName>
        <fullName evidence="4">Peptidoglycan-binding protein</fullName>
    </recommendedName>
</protein>
<dbReference type="EMBL" id="JBHMBW010000041">
    <property type="protein sequence ID" value="MFB9628373.1"/>
    <property type="molecule type" value="Genomic_DNA"/>
</dbReference>
<keyword evidence="1" id="KW-1133">Transmembrane helix</keyword>
<sequence>MARAVVRRLRAMALGAHRLPVADPAQGATTDRVDRMARFAAGARRLVMRAVTVGSLVAAGWLLAVVFGMLTADPAAADATATAEATATADATAAAATTASAEAKATAEAEATAETAATAPAMAAAKTAVSDAAALQSLTSPDRVSESDNAEAMAGRTVDGLNSQQDPGLPAPSTAGKILDTNGLVPNGGAGGLFGAAAGDVARSVFDPRLQARRAILARVLPPVVRTAADDPSFSPD</sequence>
<dbReference type="Proteomes" id="UP001589532">
    <property type="component" value="Unassembled WGS sequence"/>
</dbReference>
<feature type="transmembrane region" description="Helical" evidence="1">
    <location>
        <begin position="46"/>
        <end position="70"/>
    </location>
</feature>
<evidence type="ECO:0000313" key="2">
    <source>
        <dbReference type="EMBL" id="MFB9628373.1"/>
    </source>
</evidence>
<comment type="caution">
    <text evidence="2">The sequence shown here is derived from an EMBL/GenBank/DDBJ whole genome shotgun (WGS) entry which is preliminary data.</text>
</comment>
<evidence type="ECO:0000256" key="1">
    <source>
        <dbReference type="SAM" id="Phobius"/>
    </source>
</evidence>
<organism evidence="2 3">
    <name type="scientific">Nonomuraea helvata</name>
    <dbReference type="NCBI Taxonomy" id="37484"/>
    <lineage>
        <taxon>Bacteria</taxon>
        <taxon>Bacillati</taxon>
        <taxon>Actinomycetota</taxon>
        <taxon>Actinomycetes</taxon>
        <taxon>Streptosporangiales</taxon>
        <taxon>Streptosporangiaceae</taxon>
        <taxon>Nonomuraea</taxon>
    </lineage>
</organism>
<evidence type="ECO:0000313" key="3">
    <source>
        <dbReference type="Proteomes" id="UP001589532"/>
    </source>
</evidence>
<reference evidence="2 3" key="1">
    <citation type="submission" date="2024-09" db="EMBL/GenBank/DDBJ databases">
        <authorList>
            <person name="Sun Q."/>
            <person name="Mori K."/>
        </authorList>
    </citation>
    <scope>NUCLEOTIDE SEQUENCE [LARGE SCALE GENOMIC DNA]</scope>
    <source>
        <strain evidence="2 3">JCM 3143</strain>
    </source>
</reference>
<gene>
    <name evidence="2" type="ORF">ACFFSA_35265</name>
</gene>
<proteinExistence type="predicted"/>
<keyword evidence="1" id="KW-0812">Transmembrane</keyword>
<keyword evidence="3" id="KW-1185">Reference proteome</keyword>
<name>A0ABV5SBD5_9ACTN</name>
<accession>A0ABV5SBD5</accession>
<keyword evidence="1" id="KW-0472">Membrane</keyword>
<dbReference type="RefSeq" id="WP_345000495.1">
    <property type="nucleotide sequence ID" value="NZ_BAAAXV010000009.1"/>
</dbReference>
<evidence type="ECO:0008006" key="4">
    <source>
        <dbReference type="Google" id="ProtNLM"/>
    </source>
</evidence>